<dbReference type="AlphaFoldDB" id="A0A512AM31"/>
<protein>
    <submittedName>
        <fullName evidence="2">Uncharacterized protein</fullName>
    </submittedName>
</protein>
<reference evidence="2 3" key="1">
    <citation type="submission" date="2019-07" db="EMBL/GenBank/DDBJ databases">
        <title>Whole genome shotgun sequence of Novosphingobium sediminis NBRC 106119.</title>
        <authorList>
            <person name="Hosoyama A."/>
            <person name="Uohara A."/>
            <person name="Ohji S."/>
            <person name="Ichikawa N."/>
        </authorList>
    </citation>
    <scope>NUCLEOTIDE SEQUENCE [LARGE SCALE GENOMIC DNA]</scope>
    <source>
        <strain evidence="2 3">NBRC 106119</strain>
    </source>
</reference>
<proteinExistence type="predicted"/>
<accession>A0A512AM31</accession>
<evidence type="ECO:0000313" key="2">
    <source>
        <dbReference type="EMBL" id="GEO00677.1"/>
    </source>
</evidence>
<dbReference type="Proteomes" id="UP000321464">
    <property type="component" value="Unassembled WGS sequence"/>
</dbReference>
<keyword evidence="3" id="KW-1185">Reference proteome</keyword>
<gene>
    <name evidence="2" type="ORF">NSE01_25090</name>
</gene>
<feature type="region of interest" description="Disordered" evidence="1">
    <location>
        <begin position="159"/>
        <end position="179"/>
    </location>
</feature>
<evidence type="ECO:0000313" key="3">
    <source>
        <dbReference type="Proteomes" id="UP000321464"/>
    </source>
</evidence>
<sequence length="206" mass="22331">MACICGLFDQAIDWRDHDGAAGFTRFVGDHAIGFPARRHRNDIAGLEERCHVIDFAGEADRRAIARQRSQPQLVLAETAENEIAVRKPALAKCGDQDVEALLLAKAAVGTDLQALPWLGQGQVGKARVLGIGVNHCDPIGIDSSRFLQPLRLRVRDADDLVDQPHGQPQHGAETRRAGDVHGFPRAGVAMLDMNDPRLGIAQLQAC</sequence>
<organism evidence="2 3">
    <name type="scientific">Novosphingobium sediminis</name>
    <dbReference type="NCBI Taxonomy" id="707214"/>
    <lineage>
        <taxon>Bacteria</taxon>
        <taxon>Pseudomonadati</taxon>
        <taxon>Pseudomonadota</taxon>
        <taxon>Alphaproteobacteria</taxon>
        <taxon>Sphingomonadales</taxon>
        <taxon>Sphingomonadaceae</taxon>
        <taxon>Novosphingobium</taxon>
    </lineage>
</organism>
<dbReference type="EMBL" id="BJYR01000016">
    <property type="protein sequence ID" value="GEO00677.1"/>
    <property type="molecule type" value="Genomic_DNA"/>
</dbReference>
<evidence type="ECO:0000256" key="1">
    <source>
        <dbReference type="SAM" id="MobiDB-lite"/>
    </source>
</evidence>
<name>A0A512AM31_9SPHN</name>
<comment type="caution">
    <text evidence="2">The sequence shown here is derived from an EMBL/GenBank/DDBJ whole genome shotgun (WGS) entry which is preliminary data.</text>
</comment>